<evidence type="ECO:0000256" key="9">
    <source>
        <dbReference type="PIRSR" id="PIRSR000005-2"/>
    </source>
</evidence>
<evidence type="ECO:0000256" key="7">
    <source>
        <dbReference type="ARBA" id="ARBA00023004"/>
    </source>
</evidence>
<keyword evidence="6" id="KW-0249">Electron transport</keyword>
<dbReference type="Proteomes" id="UP000245728">
    <property type="component" value="Chromosome"/>
</dbReference>
<evidence type="ECO:0000256" key="8">
    <source>
        <dbReference type="PIRSR" id="PIRSR000005-1"/>
    </source>
</evidence>
<dbReference type="PANTHER" id="PTHR33751:SF9">
    <property type="entry name" value="CYTOCHROME C4"/>
    <property type="match status" value="1"/>
</dbReference>
<protein>
    <submittedName>
        <fullName evidence="12">Cytochrome c4</fullName>
        <ecNumber evidence="12">1.-.-.-</ecNumber>
    </submittedName>
</protein>
<dbReference type="GO" id="GO:0042597">
    <property type="term" value="C:periplasmic space"/>
    <property type="evidence" value="ECO:0007669"/>
    <property type="project" value="UniProtKB-SubCell"/>
</dbReference>
<evidence type="ECO:0000313" key="13">
    <source>
        <dbReference type="Proteomes" id="UP000245728"/>
    </source>
</evidence>
<accession>A0A2S2DYT2</accession>
<name>A0A2S2DYT2_9ALTE</name>
<keyword evidence="12" id="KW-0560">Oxidoreductase</keyword>
<dbReference type="RefSeq" id="WP_109338233.1">
    <property type="nucleotide sequence ID" value="NZ_CP029347.1"/>
</dbReference>
<dbReference type="Gene3D" id="1.10.760.10">
    <property type="entry name" value="Cytochrome c-like domain"/>
    <property type="match status" value="2"/>
</dbReference>
<dbReference type="InterPro" id="IPR009056">
    <property type="entry name" value="Cyt_c-like_dom"/>
</dbReference>
<keyword evidence="2" id="KW-0813">Transport</keyword>
<feature type="binding site" description="axial binding residue" evidence="9">
    <location>
        <position position="139"/>
    </location>
    <ligand>
        <name>heme c</name>
        <dbReference type="ChEBI" id="CHEBI:61717"/>
        <label>2</label>
    </ligand>
    <ligandPart>
        <name>Fe</name>
        <dbReference type="ChEBI" id="CHEBI:18248"/>
    </ligandPart>
</feature>
<keyword evidence="5" id="KW-0574">Periplasm</keyword>
<dbReference type="PIRSF" id="PIRSF000005">
    <property type="entry name" value="Cytochrome_c4"/>
    <property type="match status" value="1"/>
</dbReference>
<evidence type="ECO:0000256" key="5">
    <source>
        <dbReference type="ARBA" id="ARBA00022764"/>
    </source>
</evidence>
<feature type="binding site" description="covalent" evidence="8">
    <location>
        <position position="138"/>
    </location>
    <ligand>
        <name>heme c</name>
        <dbReference type="ChEBI" id="CHEBI:61717"/>
        <label>2</label>
    </ligand>
</feature>
<reference evidence="12 13" key="1">
    <citation type="submission" date="2018-05" db="EMBL/GenBank/DDBJ databases">
        <title>Salinimonas sp. HMF8227 Genome sequencing and assembly.</title>
        <authorList>
            <person name="Kang H."/>
            <person name="Kang J."/>
            <person name="Cha I."/>
            <person name="Kim H."/>
            <person name="Joh K."/>
        </authorList>
    </citation>
    <scope>NUCLEOTIDE SEQUENCE [LARGE SCALE GENOMIC DNA]</scope>
    <source>
        <strain evidence="12 13">HMF8227</strain>
    </source>
</reference>
<feature type="signal peptide" evidence="10">
    <location>
        <begin position="1"/>
        <end position="18"/>
    </location>
</feature>
<dbReference type="KEGG" id="salh:HMF8227_00012"/>
<keyword evidence="13" id="KW-1185">Reference proteome</keyword>
<dbReference type="InterPro" id="IPR050597">
    <property type="entry name" value="Cytochrome_c_Oxidase_Subunit"/>
</dbReference>
<dbReference type="InterPro" id="IPR036909">
    <property type="entry name" value="Cyt_c-like_dom_sf"/>
</dbReference>
<evidence type="ECO:0000256" key="2">
    <source>
        <dbReference type="ARBA" id="ARBA00022448"/>
    </source>
</evidence>
<evidence type="ECO:0000256" key="1">
    <source>
        <dbReference type="ARBA" id="ARBA00004418"/>
    </source>
</evidence>
<dbReference type="Pfam" id="PF00034">
    <property type="entry name" value="Cytochrom_C"/>
    <property type="match status" value="2"/>
</dbReference>
<feature type="binding site" description="covalent" evidence="8">
    <location>
        <position position="32"/>
    </location>
    <ligand>
        <name>heme c</name>
        <dbReference type="ChEBI" id="CHEBI:61717"/>
        <label>1</label>
    </ligand>
</feature>
<dbReference type="GO" id="GO:0020037">
    <property type="term" value="F:heme binding"/>
    <property type="evidence" value="ECO:0007669"/>
    <property type="project" value="InterPro"/>
</dbReference>
<proteinExistence type="predicted"/>
<feature type="binding site" description="axial binding residue" evidence="9">
    <location>
        <position position="36"/>
    </location>
    <ligand>
        <name>heme c</name>
        <dbReference type="ChEBI" id="CHEBI:61717"/>
        <label>1</label>
    </ligand>
    <ligandPart>
        <name>Fe</name>
        <dbReference type="ChEBI" id="CHEBI:18248"/>
    </ligandPart>
</feature>
<dbReference type="EMBL" id="CP029347">
    <property type="protein sequence ID" value="AWL10526.1"/>
    <property type="molecule type" value="Genomic_DNA"/>
</dbReference>
<keyword evidence="3 8" id="KW-0349">Heme</keyword>
<dbReference type="AlphaFoldDB" id="A0A2S2DYT2"/>
<sequence length="205" mass="22466">MKRICLMLCLTFALPTLAQGDAEAGKTKSQTCAACHGPDGNSAVDMYPKLAGQHYDYLLKQLREFKLGAQTNGDEGRYDPVMSSQAMPLSEQDMHDLAAFYASQEPMQGSTPEDVIAQGEALYRGGDTERKVTACIACHGPRGDGMGLANFPDISGQHSTYLKAQLEKFRSGDRNNDHNGMMRDIAMKLTDEDIEILSKYISGLY</sequence>
<feature type="domain" description="Cytochrome c" evidence="11">
    <location>
        <begin position="114"/>
        <end position="205"/>
    </location>
</feature>
<evidence type="ECO:0000256" key="3">
    <source>
        <dbReference type="ARBA" id="ARBA00022617"/>
    </source>
</evidence>
<dbReference type="GO" id="GO:0005506">
    <property type="term" value="F:iron ion binding"/>
    <property type="evidence" value="ECO:0007669"/>
    <property type="project" value="InterPro"/>
</dbReference>
<evidence type="ECO:0000256" key="10">
    <source>
        <dbReference type="SAM" id="SignalP"/>
    </source>
</evidence>
<keyword evidence="7 9" id="KW-0408">Iron</keyword>
<dbReference type="EC" id="1.-.-.-" evidence="12"/>
<comment type="PTM">
    <text evidence="8">Binds 2 heme c groups covalently per subunit.</text>
</comment>
<evidence type="ECO:0000256" key="4">
    <source>
        <dbReference type="ARBA" id="ARBA00022723"/>
    </source>
</evidence>
<feature type="binding site" description="covalent" evidence="8">
    <location>
        <position position="35"/>
    </location>
    <ligand>
        <name>heme c</name>
        <dbReference type="ChEBI" id="CHEBI:61717"/>
        <label>1</label>
    </ligand>
</feature>
<feature type="chain" id="PRO_5015745060" evidence="10">
    <location>
        <begin position="19"/>
        <end position="205"/>
    </location>
</feature>
<organism evidence="12 13">
    <name type="scientific">Saliniradius amylolyticus</name>
    <dbReference type="NCBI Taxonomy" id="2183582"/>
    <lineage>
        <taxon>Bacteria</taxon>
        <taxon>Pseudomonadati</taxon>
        <taxon>Pseudomonadota</taxon>
        <taxon>Gammaproteobacteria</taxon>
        <taxon>Alteromonadales</taxon>
        <taxon>Alteromonadaceae</taxon>
        <taxon>Saliniradius</taxon>
    </lineage>
</organism>
<comment type="subcellular location">
    <subcellularLocation>
        <location evidence="1">Periplasm</location>
    </subcellularLocation>
</comment>
<evidence type="ECO:0000259" key="11">
    <source>
        <dbReference type="PROSITE" id="PS51007"/>
    </source>
</evidence>
<feature type="binding site" description="axial binding residue" evidence="9">
    <location>
        <position position="182"/>
    </location>
    <ligand>
        <name>heme c</name>
        <dbReference type="ChEBI" id="CHEBI:61717"/>
        <label>2</label>
    </ligand>
    <ligandPart>
        <name>Fe</name>
        <dbReference type="ChEBI" id="CHEBI:18248"/>
    </ligandPart>
</feature>
<dbReference type="PROSITE" id="PS51007">
    <property type="entry name" value="CYTC"/>
    <property type="match status" value="2"/>
</dbReference>
<feature type="binding site" description="axial binding residue" evidence="9">
    <location>
        <position position="82"/>
    </location>
    <ligand>
        <name>heme c</name>
        <dbReference type="ChEBI" id="CHEBI:61717"/>
        <label>1</label>
    </ligand>
    <ligandPart>
        <name>Fe</name>
        <dbReference type="ChEBI" id="CHEBI:18248"/>
    </ligandPart>
</feature>
<dbReference type="SUPFAM" id="SSF46626">
    <property type="entry name" value="Cytochrome c"/>
    <property type="match status" value="2"/>
</dbReference>
<dbReference type="GO" id="GO:0009055">
    <property type="term" value="F:electron transfer activity"/>
    <property type="evidence" value="ECO:0007669"/>
    <property type="project" value="InterPro"/>
</dbReference>
<feature type="domain" description="Cytochrome c" evidence="11">
    <location>
        <begin position="20"/>
        <end position="105"/>
    </location>
</feature>
<evidence type="ECO:0000313" key="12">
    <source>
        <dbReference type="EMBL" id="AWL10526.1"/>
    </source>
</evidence>
<gene>
    <name evidence="12" type="ORF">HMF8227_00012</name>
</gene>
<keyword evidence="10" id="KW-0732">Signal</keyword>
<dbReference type="InterPro" id="IPR024167">
    <property type="entry name" value="Cytochrome_c4-like"/>
</dbReference>
<feature type="binding site" description="covalent" evidence="8">
    <location>
        <position position="135"/>
    </location>
    <ligand>
        <name>heme c</name>
        <dbReference type="ChEBI" id="CHEBI:61717"/>
        <label>2</label>
    </ligand>
</feature>
<dbReference type="GO" id="GO:0016491">
    <property type="term" value="F:oxidoreductase activity"/>
    <property type="evidence" value="ECO:0007669"/>
    <property type="project" value="UniProtKB-KW"/>
</dbReference>
<dbReference type="OrthoDB" id="9773456at2"/>
<evidence type="ECO:0000256" key="6">
    <source>
        <dbReference type="ARBA" id="ARBA00022982"/>
    </source>
</evidence>
<dbReference type="PANTHER" id="PTHR33751">
    <property type="entry name" value="CBB3-TYPE CYTOCHROME C OXIDASE SUBUNIT FIXP"/>
    <property type="match status" value="1"/>
</dbReference>
<keyword evidence="4 9" id="KW-0479">Metal-binding</keyword>